<dbReference type="AlphaFoldDB" id="A0A0N5AZS4"/>
<dbReference type="WBParaSite" id="SMUV_0001050301-mRNA-1">
    <property type="protein sequence ID" value="SMUV_0001050301-mRNA-1"/>
    <property type="gene ID" value="SMUV_0001050301"/>
</dbReference>
<evidence type="ECO:0000313" key="1">
    <source>
        <dbReference type="Proteomes" id="UP000046393"/>
    </source>
</evidence>
<evidence type="ECO:0000313" key="2">
    <source>
        <dbReference type="WBParaSite" id="SMUV_0001050301-mRNA-1"/>
    </source>
</evidence>
<keyword evidence="1" id="KW-1185">Reference proteome</keyword>
<sequence length="209" mass="24140">LISESNFHKIAKRRSAFQLAYIEATFEKEERDKNRLSNLSKDGEDDEICKERCNDMLRKGLDMVKAHLGFASISVPPVVDEYDLLLYCRLDLQHDGCLRKCGFTVQFNMRDFVCKNNYKTMKAMLPCYRYASTRIMNECGAKRCGTLNTSDASFDGYGNRCRVLSCDLNCIQNILIANCGEEYGKQATSLLVQYVRQQVRFYNISQIFY</sequence>
<accession>A0A0N5AZS4</accession>
<dbReference type="Proteomes" id="UP000046393">
    <property type="component" value="Unplaced"/>
</dbReference>
<protein>
    <submittedName>
        <fullName evidence="2">DB domain-containing protein</fullName>
    </submittedName>
</protein>
<proteinExistence type="predicted"/>
<organism evidence="1 2">
    <name type="scientific">Syphacia muris</name>
    <dbReference type="NCBI Taxonomy" id="451379"/>
    <lineage>
        <taxon>Eukaryota</taxon>
        <taxon>Metazoa</taxon>
        <taxon>Ecdysozoa</taxon>
        <taxon>Nematoda</taxon>
        <taxon>Chromadorea</taxon>
        <taxon>Rhabditida</taxon>
        <taxon>Spirurina</taxon>
        <taxon>Oxyuridomorpha</taxon>
        <taxon>Oxyuroidea</taxon>
        <taxon>Oxyuridae</taxon>
        <taxon>Syphacia</taxon>
    </lineage>
</organism>
<name>A0A0N5AZS4_9BILA</name>
<reference evidence="2" key="1">
    <citation type="submission" date="2017-02" db="UniProtKB">
        <authorList>
            <consortium name="WormBaseParasite"/>
        </authorList>
    </citation>
    <scope>IDENTIFICATION</scope>
</reference>